<protein>
    <submittedName>
        <fullName evidence="6">DNA-3-methyladenine glycosylase II</fullName>
    </submittedName>
</protein>
<dbReference type="Gene3D" id="1.10.1670.40">
    <property type="match status" value="1"/>
</dbReference>
<dbReference type="EMBL" id="JAOPGA020001535">
    <property type="protein sequence ID" value="KAL0489256.1"/>
    <property type="molecule type" value="Genomic_DNA"/>
</dbReference>
<evidence type="ECO:0000256" key="2">
    <source>
        <dbReference type="ARBA" id="ARBA00022763"/>
    </source>
</evidence>
<keyword evidence="3" id="KW-0234">DNA repair</keyword>
<dbReference type="InterPro" id="IPR011257">
    <property type="entry name" value="DNA_glycosylase"/>
</dbReference>
<dbReference type="PANTHER" id="PTHR43003">
    <property type="entry name" value="DNA-3-METHYLADENINE GLYCOSYLASE"/>
    <property type="match status" value="1"/>
</dbReference>
<dbReference type="GO" id="GO:0043916">
    <property type="term" value="F:DNA-7-methylguanine glycosylase activity"/>
    <property type="evidence" value="ECO:0007669"/>
    <property type="project" value="TreeGrafter"/>
</dbReference>
<feature type="compositionally biased region" description="Basic residues" evidence="4">
    <location>
        <begin position="23"/>
        <end position="33"/>
    </location>
</feature>
<evidence type="ECO:0000256" key="3">
    <source>
        <dbReference type="ARBA" id="ARBA00023204"/>
    </source>
</evidence>
<gene>
    <name evidence="6" type="ORF">AKO1_013774</name>
</gene>
<name>A0AAW2ZJC1_9EUKA</name>
<feature type="region of interest" description="Disordered" evidence="4">
    <location>
        <begin position="1"/>
        <end position="33"/>
    </location>
</feature>
<feature type="compositionally biased region" description="Polar residues" evidence="4">
    <location>
        <begin position="1"/>
        <end position="14"/>
    </location>
</feature>
<reference evidence="6 7" key="1">
    <citation type="submission" date="2024-03" db="EMBL/GenBank/DDBJ databases">
        <title>The Acrasis kona genome and developmental transcriptomes reveal deep origins of eukaryotic multicellular pathways.</title>
        <authorList>
            <person name="Sheikh S."/>
            <person name="Fu C.-J."/>
            <person name="Brown M.W."/>
            <person name="Baldauf S.L."/>
        </authorList>
    </citation>
    <scope>NUCLEOTIDE SEQUENCE [LARGE SCALE GENOMIC DNA]</scope>
    <source>
        <strain evidence="6 7">ATCC MYA-3509</strain>
    </source>
</reference>
<evidence type="ECO:0000256" key="4">
    <source>
        <dbReference type="SAM" id="MobiDB-lite"/>
    </source>
</evidence>
<dbReference type="GO" id="GO:0032131">
    <property type="term" value="F:alkylated DNA binding"/>
    <property type="evidence" value="ECO:0007669"/>
    <property type="project" value="TreeGrafter"/>
</dbReference>
<feature type="domain" description="HhH-GPD" evidence="5">
    <location>
        <begin position="97"/>
        <end position="266"/>
    </location>
</feature>
<dbReference type="AlphaFoldDB" id="A0AAW2ZJC1"/>
<evidence type="ECO:0000259" key="5">
    <source>
        <dbReference type="SMART" id="SM00478"/>
    </source>
</evidence>
<evidence type="ECO:0000313" key="7">
    <source>
        <dbReference type="Proteomes" id="UP001431209"/>
    </source>
</evidence>
<organism evidence="6 7">
    <name type="scientific">Acrasis kona</name>
    <dbReference type="NCBI Taxonomy" id="1008807"/>
    <lineage>
        <taxon>Eukaryota</taxon>
        <taxon>Discoba</taxon>
        <taxon>Heterolobosea</taxon>
        <taxon>Tetramitia</taxon>
        <taxon>Eutetramitia</taxon>
        <taxon>Acrasidae</taxon>
        <taxon>Acrasis</taxon>
    </lineage>
</organism>
<accession>A0AAW2ZJC1</accession>
<sequence>MKTRSGTLISSVSKSPKGITKTPKTRAPRVQTPRKHKLTLEELYRDPVSPFSLSAAYKHLKSIDSRFEKLIEKYPCTVFEDLTPVQNPFKSLIDSVVGQQVSGAAAKAILRRFVGLFSNPNQDDDFFPSPIDVIKTDLDTLRSAGLSAQKASYVTAIANAFASKTITPQMLYESSTANVVQLLTNIKGIGIWSAEMFLVFALKSPDILSTGDLAVQRGMSKWAGTFVDTKVKGKWKYMSEEDMLKTAEPYRPYRSLFMWYMWRYDGTDLFVENSKEKEQESIKEELQEEEEKEQIKNQD</sequence>
<dbReference type="GO" id="GO:0032993">
    <property type="term" value="C:protein-DNA complex"/>
    <property type="evidence" value="ECO:0007669"/>
    <property type="project" value="TreeGrafter"/>
</dbReference>
<keyword evidence="2" id="KW-0227">DNA damage</keyword>
<dbReference type="PANTHER" id="PTHR43003:SF5">
    <property type="entry name" value="DNA-3-METHYLADENINE GLYCOSYLASE"/>
    <property type="match status" value="1"/>
</dbReference>
<comment type="similarity">
    <text evidence="1">Belongs to the alkylbase DNA glycosidase AlkA family.</text>
</comment>
<dbReference type="GO" id="GO:0006307">
    <property type="term" value="P:DNA alkylation repair"/>
    <property type="evidence" value="ECO:0007669"/>
    <property type="project" value="TreeGrafter"/>
</dbReference>
<feature type="region of interest" description="Disordered" evidence="4">
    <location>
        <begin position="275"/>
        <end position="299"/>
    </location>
</feature>
<dbReference type="GO" id="GO:0006285">
    <property type="term" value="P:base-excision repair, AP site formation"/>
    <property type="evidence" value="ECO:0007669"/>
    <property type="project" value="TreeGrafter"/>
</dbReference>
<dbReference type="GO" id="GO:0005634">
    <property type="term" value="C:nucleus"/>
    <property type="evidence" value="ECO:0007669"/>
    <property type="project" value="TreeGrafter"/>
</dbReference>
<comment type="caution">
    <text evidence="6">The sequence shown here is derived from an EMBL/GenBank/DDBJ whole genome shotgun (WGS) entry which is preliminary data.</text>
</comment>
<evidence type="ECO:0000256" key="1">
    <source>
        <dbReference type="ARBA" id="ARBA00010817"/>
    </source>
</evidence>
<dbReference type="Pfam" id="PF00730">
    <property type="entry name" value="HhH-GPD"/>
    <property type="match status" value="1"/>
</dbReference>
<dbReference type="Gene3D" id="1.10.340.30">
    <property type="entry name" value="Hypothetical protein, domain 2"/>
    <property type="match status" value="1"/>
</dbReference>
<dbReference type="SUPFAM" id="SSF48150">
    <property type="entry name" value="DNA-glycosylase"/>
    <property type="match status" value="1"/>
</dbReference>
<dbReference type="InterPro" id="IPR003265">
    <property type="entry name" value="HhH-GPD_domain"/>
</dbReference>
<keyword evidence="7" id="KW-1185">Reference proteome</keyword>
<dbReference type="Proteomes" id="UP001431209">
    <property type="component" value="Unassembled WGS sequence"/>
</dbReference>
<feature type="compositionally biased region" description="Basic and acidic residues" evidence="4">
    <location>
        <begin position="275"/>
        <end position="285"/>
    </location>
</feature>
<dbReference type="FunFam" id="1.10.340.30:FF:000004">
    <property type="entry name" value="DNA-3-methyladenine glycosylase II"/>
    <property type="match status" value="1"/>
</dbReference>
<evidence type="ECO:0000313" key="6">
    <source>
        <dbReference type="EMBL" id="KAL0489256.1"/>
    </source>
</evidence>
<dbReference type="GO" id="GO:0008725">
    <property type="term" value="F:DNA-3-methyladenine glycosylase activity"/>
    <property type="evidence" value="ECO:0007669"/>
    <property type="project" value="TreeGrafter"/>
</dbReference>
<dbReference type="InterPro" id="IPR051912">
    <property type="entry name" value="Alkylbase_DNA_Glycosylase/TA"/>
</dbReference>
<proteinExistence type="inferred from homology"/>
<dbReference type="SMART" id="SM00478">
    <property type="entry name" value="ENDO3c"/>
    <property type="match status" value="1"/>
</dbReference>
<dbReference type="CDD" id="cd00056">
    <property type="entry name" value="ENDO3c"/>
    <property type="match status" value="1"/>
</dbReference>